<evidence type="ECO:0000313" key="3">
    <source>
        <dbReference type="Proteomes" id="UP000572051"/>
    </source>
</evidence>
<feature type="region of interest" description="Disordered" evidence="1">
    <location>
        <begin position="78"/>
        <end position="119"/>
    </location>
</feature>
<evidence type="ECO:0000256" key="1">
    <source>
        <dbReference type="SAM" id="MobiDB-lite"/>
    </source>
</evidence>
<proteinExistence type="predicted"/>
<dbReference type="InterPro" id="IPR026496">
    <property type="entry name" value="GRASP_targ"/>
</dbReference>
<protein>
    <submittedName>
        <fullName evidence="2">Putative ATP-grasp target RiPP</fullName>
    </submittedName>
</protein>
<accession>A0A7Z0ERF1</accession>
<gene>
    <name evidence="2" type="ORF">HNR10_004262</name>
</gene>
<name>A0A7Z0ERF1_9ACTN</name>
<sequence>MPHRGRSALLESPDGESRAAIARIGDAFPLDPSTAIFEASTETGSGSATRPWGLRYAAMPKVRAEVVDAVDRWVYDPVSQQGVDRITGAPSLGRRSSGTKETTGDPDGNGPTPEETTND</sequence>
<evidence type="ECO:0000313" key="2">
    <source>
        <dbReference type="EMBL" id="NYJ36381.1"/>
    </source>
</evidence>
<dbReference type="Proteomes" id="UP000572051">
    <property type="component" value="Unassembled WGS sequence"/>
</dbReference>
<dbReference type="NCBIfam" id="TIGR04186">
    <property type="entry name" value="GRASP_targ"/>
    <property type="match status" value="1"/>
</dbReference>
<dbReference type="RefSeq" id="WP_179826249.1">
    <property type="nucleotide sequence ID" value="NZ_JACCFS010000001.1"/>
</dbReference>
<dbReference type="AlphaFoldDB" id="A0A7Z0ERF1"/>
<dbReference type="InterPro" id="IPR025843">
    <property type="entry name" value="Actino_peptide"/>
</dbReference>
<keyword evidence="3" id="KW-1185">Reference proteome</keyword>
<reference evidence="2 3" key="1">
    <citation type="submission" date="2020-07" db="EMBL/GenBank/DDBJ databases">
        <title>Sequencing the genomes of 1000 actinobacteria strains.</title>
        <authorList>
            <person name="Klenk H.-P."/>
        </authorList>
    </citation>
    <scope>NUCLEOTIDE SEQUENCE [LARGE SCALE GENOMIC DNA]</scope>
    <source>
        <strain evidence="2 3">DSM 44442</strain>
    </source>
</reference>
<dbReference type="Pfam" id="PF14408">
    <property type="entry name" value="Actino_peptide"/>
    <property type="match status" value="1"/>
</dbReference>
<organism evidence="2 3">
    <name type="scientific">Nocardiopsis aegyptia</name>
    <dbReference type="NCBI Taxonomy" id="220378"/>
    <lineage>
        <taxon>Bacteria</taxon>
        <taxon>Bacillati</taxon>
        <taxon>Actinomycetota</taxon>
        <taxon>Actinomycetes</taxon>
        <taxon>Streptosporangiales</taxon>
        <taxon>Nocardiopsidaceae</taxon>
        <taxon>Nocardiopsis</taxon>
    </lineage>
</organism>
<dbReference type="EMBL" id="JACCFS010000001">
    <property type="protein sequence ID" value="NYJ36381.1"/>
    <property type="molecule type" value="Genomic_DNA"/>
</dbReference>
<comment type="caution">
    <text evidence="2">The sequence shown here is derived from an EMBL/GenBank/DDBJ whole genome shotgun (WGS) entry which is preliminary data.</text>
</comment>